<organism evidence="2 3">
    <name type="scientific">Micromonospora citrea</name>
    <dbReference type="NCBI Taxonomy" id="47855"/>
    <lineage>
        <taxon>Bacteria</taxon>
        <taxon>Bacillati</taxon>
        <taxon>Actinomycetota</taxon>
        <taxon>Actinomycetes</taxon>
        <taxon>Micromonosporales</taxon>
        <taxon>Micromonosporaceae</taxon>
        <taxon>Micromonospora</taxon>
    </lineage>
</organism>
<name>A0A1C6VLN3_9ACTN</name>
<keyword evidence="1" id="KW-0472">Membrane</keyword>
<dbReference type="AlphaFoldDB" id="A0A1C6VLN3"/>
<feature type="transmembrane region" description="Helical" evidence="1">
    <location>
        <begin position="78"/>
        <end position="99"/>
    </location>
</feature>
<keyword evidence="1" id="KW-1133">Transmembrane helix</keyword>
<evidence type="ECO:0000313" key="2">
    <source>
        <dbReference type="EMBL" id="SCL67147.1"/>
    </source>
</evidence>
<proteinExistence type="predicted"/>
<dbReference type="Proteomes" id="UP000199001">
    <property type="component" value="Unassembled WGS sequence"/>
</dbReference>
<dbReference type="EMBL" id="FMHZ01000002">
    <property type="protein sequence ID" value="SCL67147.1"/>
    <property type="molecule type" value="Genomic_DNA"/>
</dbReference>
<evidence type="ECO:0000256" key="1">
    <source>
        <dbReference type="SAM" id="Phobius"/>
    </source>
</evidence>
<keyword evidence="1" id="KW-0812">Transmembrane</keyword>
<accession>A0A1C6VLN3</accession>
<feature type="transmembrane region" description="Helical" evidence="1">
    <location>
        <begin position="155"/>
        <end position="174"/>
    </location>
</feature>
<feature type="transmembrane region" description="Helical" evidence="1">
    <location>
        <begin position="222"/>
        <end position="244"/>
    </location>
</feature>
<feature type="transmembrane region" description="Helical" evidence="1">
    <location>
        <begin position="119"/>
        <end position="143"/>
    </location>
</feature>
<protein>
    <submittedName>
        <fullName evidence="2">Uncharacterized protein</fullName>
    </submittedName>
</protein>
<sequence>MVTVANPLVHWLLRLAARRWPAEQRADLMREWSAEIATIARDATIRPVARHWRMLAFSGSLAATPGPVPYAPFGVKRIVVVVAALSAYLLGLTLVQRAWYGVYQVRAEGDRPIVDDGGLAARLLVGAVALAPVVVAALAGWLVGRRSAPAVRPMSLGLCLIAVVAAWVGVGFMLDAVGGGYTVPTMGYHFGSQPAGMVASWVVWLLCFAAVAGLLRGAARRRLLLGFLGAVTVAAVAVTAGTFVQFDSATAPRTEAWKWFAQWLVPSHPFETAFDAGGDSFHSARGVIFFVSSYPHVLLAVAAFGVAFLLAGRRAGHRVGVDGAEPDTQPA</sequence>
<dbReference type="STRING" id="47855.GA0070606_4488"/>
<feature type="transmembrane region" description="Helical" evidence="1">
    <location>
        <begin position="194"/>
        <end position="215"/>
    </location>
</feature>
<reference evidence="3" key="1">
    <citation type="submission" date="2016-06" db="EMBL/GenBank/DDBJ databases">
        <authorList>
            <person name="Varghese N."/>
            <person name="Submissions Spin"/>
        </authorList>
    </citation>
    <scope>NUCLEOTIDE SEQUENCE [LARGE SCALE GENOMIC DNA]</scope>
    <source>
        <strain evidence="3">DSM 43903</strain>
    </source>
</reference>
<keyword evidence="3" id="KW-1185">Reference proteome</keyword>
<feature type="transmembrane region" description="Helical" evidence="1">
    <location>
        <begin position="287"/>
        <end position="310"/>
    </location>
</feature>
<evidence type="ECO:0000313" key="3">
    <source>
        <dbReference type="Proteomes" id="UP000199001"/>
    </source>
</evidence>
<dbReference type="RefSeq" id="WP_091103777.1">
    <property type="nucleotide sequence ID" value="NZ_FMHZ01000002.1"/>
</dbReference>
<gene>
    <name evidence="2" type="ORF">GA0070606_4488</name>
</gene>